<dbReference type="HOGENOM" id="CLU_3269193_0_0_10"/>
<keyword evidence="2" id="KW-1185">Reference proteome</keyword>
<comment type="caution">
    <text evidence="1">The sequence shown here is derived from an EMBL/GenBank/DDBJ whole genome shotgun (WGS) entry which is preliminary data.</text>
</comment>
<protein>
    <submittedName>
        <fullName evidence="1">Uncharacterized protein</fullName>
    </submittedName>
</protein>
<reference evidence="1 2" key="1">
    <citation type="submission" date="2011-04" db="EMBL/GenBank/DDBJ databases">
        <title>The Genome Sequence of Dysgonomonas gadei ATCC BAA-286.</title>
        <authorList>
            <consortium name="The Broad Institute Genome Sequencing Platform"/>
            <person name="Earl A."/>
            <person name="Ward D."/>
            <person name="Feldgarden M."/>
            <person name="Gevers D."/>
            <person name="Pudlo N."/>
            <person name="Martens E."/>
            <person name="Allen-Vercoe E."/>
            <person name="Young S.K."/>
            <person name="Zeng Q."/>
            <person name="Gargeya S."/>
            <person name="Fitzgerald M."/>
            <person name="Haas B."/>
            <person name="Abouelleil A."/>
            <person name="Alvarado L."/>
            <person name="Arachchi H.M."/>
            <person name="Berlin A."/>
            <person name="Brown A."/>
            <person name="Chapman S.B."/>
            <person name="Chen Z."/>
            <person name="Dunbar C."/>
            <person name="Freedman E."/>
            <person name="Gearin G."/>
            <person name="Gellesch M."/>
            <person name="Goldberg J."/>
            <person name="Griggs A."/>
            <person name="Gujja S."/>
            <person name="Heiman D."/>
            <person name="Howarth C."/>
            <person name="Larson L."/>
            <person name="Lui A."/>
            <person name="MacDonald P.J.P."/>
            <person name="Mehta T."/>
            <person name="Montmayeur A."/>
            <person name="Murphy C."/>
            <person name="Neiman D."/>
            <person name="Pearson M."/>
            <person name="Priest M."/>
            <person name="Roberts A."/>
            <person name="Saif S."/>
            <person name="Shea T."/>
            <person name="Shenoy N."/>
            <person name="Sisk P."/>
            <person name="Stolte C."/>
            <person name="Sykes S."/>
            <person name="Yandava C."/>
            <person name="Wortman J."/>
            <person name="Nusbaum C."/>
            <person name="Birren B."/>
        </authorList>
    </citation>
    <scope>NUCLEOTIDE SEQUENCE [LARGE SCALE GENOMIC DNA]</scope>
    <source>
        <strain evidence="1 2">ATCC BAA-286</strain>
    </source>
</reference>
<dbReference type="EMBL" id="ADLV01000018">
    <property type="protein sequence ID" value="EGK02392.1"/>
    <property type="molecule type" value="Genomic_DNA"/>
</dbReference>
<dbReference type="STRING" id="742766.HMPREF9455_01662"/>
<sequence length="41" mass="4723">MTMEIVCIDLHTWELLKQQISRLTSDMAALKALYCINPRDG</sequence>
<evidence type="ECO:0000313" key="2">
    <source>
        <dbReference type="Proteomes" id="UP000004913"/>
    </source>
</evidence>
<evidence type="ECO:0000313" key="1">
    <source>
        <dbReference type="EMBL" id="EGK02392.1"/>
    </source>
</evidence>
<dbReference type="Proteomes" id="UP000004913">
    <property type="component" value="Unassembled WGS sequence"/>
</dbReference>
<organism evidence="1 2">
    <name type="scientific">Dysgonomonas gadei ATCC BAA-286</name>
    <dbReference type="NCBI Taxonomy" id="742766"/>
    <lineage>
        <taxon>Bacteria</taxon>
        <taxon>Pseudomonadati</taxon>
        <taxon>Bacteroidota</taxon>
        <taxon>Bacteroidia</taxon>
        <taxon>Bacteroidales</taxon>
        <taxon>Dysgonomonadaceae</taxon>
        <taxon>Dysgonomonas</taxon>
    </lineage>
</organism>
<gene>
    <name evidence="1" type="ORF">HMPREF9455_01662</name>
</gene>
<name>F5IX45_9BACT</name>
<proteinExistence type="predicted"/>
<dbReference type="AlphaFoldDB" id="F5IX45"/>
<accession>F5IX45</accession>